<dbReference type="InterPro" id="IPR002314">
    <property type="entry name" value="aa-tRNA-synt_IIb"/>
</dbReference>
<dbReference type="InterPro" id="IPR045864">
    <property type="entry name" value="aa-tRNA-synth_II/BPL/LPL"/>
</dbReference>
<dbReference type="InterPro" id="IPR004154">
    <property type="entry name" value="Anticodon-bd"/>
</dbReference>
<evidence type="ECO:0000256" key="13">
    <source>
        <dbReference type="HAMAP-Rule" id="MF_00184"/>
    </source>
</evidence>
<comment type="similarity">
    <text evidence="1 13">Belongs to the class-II aminoacyl-tRNA synthetase family.</text>
</comment>
<dbReference type="GO" id="GO:0005737">
    <property type="term" value="C:cytoplasm"/>
    <property type="evidence" value="ECO:0007669"/>
    <property type="project" value="UniProtKB-SubCell"/>
</dbReference>
<dbReference type="AlphaFoldDB" id="A0A0G2IVP1"/>
<evidence type="ECO:0000256" key="2">
    <source>
        <dbReference type="ARBA" id="ARBA00022490"/>
    </source>
</evidence>
<dbReference type="PROSITE" id="PS50862">
    <property type="entry name" value="AA_TRNA_LIGASE_II"/>
    <property type="match status" value="1"/>
</dbReference>
<keyword evidence="6 13" id="KW-0547">Nucleotide-binding</keyword>
<keyword evidence="7 13" id="KW-0862">Zinc</keyword>
<evidence type="ECO:0000256" key="3">
    <source>
        <dbReference type="ARBA" id="ARBA00022555"/>
    </source>
</evidence>
<gene>
    <name evidence="13" type="primary">thrS</name>
    <name evidence="15" type="ORF">TE42_08840</name>
</gene>
<evidence type="ECO:0000256" key="11">
    <source>
        <dbReference type="ARBA" id="ARBA00023146"/>
    </source>
</evidence>
<evidence type="ECO:0000313" key="16">
    <source>
        <dbReference type="Proteomes" id="UP000035067"/>
    </source>
</evidence>
<evidence type="ECO:0000256" key="5">
    <source>
        <dbReference type="ARBA" id="ARBA00022723"/>
    </source>
</evidence>
<comment type="subcellular location">
    <subcellularLocation>
        <location evidence="13">Cytoplasm</location>
    </subcellularLocation>
</comment>
<organism evidence="15 16">
    <name type="scientific">Candidatus Synechococcus spongiarum SP3</name>
    <dbReference type="NCBI Taxonomy" id="1604020"/>
    <lineage>
        <taxon>Bacteria</taxon>
        <taxon>Bacillati</taxon>
        <taxon>Cyanobacteriota</taxon>
        <taxon>Cyanophyceae</taxon>
        <taxon>Synechococcales</taxon>
        <taxon>Synechococcaceae</taxon>
        <taxon>Synechococcus</taxon>
    </lineage>
</organism>
<dbReference type="HAMAP" id="MF_00184">
    <property type="entry name" value="Thr_tRNA_synth"/>
    <property type="match status" value="1"/>
</dbReference>
<name>A0A0G2IVP1_9SYNE</name>
<protein>
    <recommendedName>
        <fullName evidence="13">Threonine--tRNA ligase</fullName>
        <ecNumber evidence="13">6.1.1.3</ecNumber>
    </recommendedName>
    <alternativeName>
        <fullName evidence="13">Threonyl-tRNA synthetase</fullName>
        <shortName evidence="13">ThrRS</shortName>
    </alternativeName>
</protein>
<dbReference type="Pfam" id="PF00587">
    <property type="entry name" value="tRNA-synt_2b"/>
    <property type="match status" value="1"/>
</dbReference>
<dbReference type="InterPro" id="IPR033728">
    <property type="entry name" value="ThrRS_core"/>
</dbReference>
<dbReference type="PRINTS" id="PR01047">
    <property type="entry name" value="TRNASYNTHTHR"/>
</dbReference>
<keyword evidence="4 13" id="KW-0436">Ligase</keyword>
<dbReference type="PANTHER" id="PTHR11451:SF44">
    <property type="entry name" value="THREONINE--TRNA LIGASE, CHLOROPLASTIC_MITOCHONDRIAL 2"/>
    <property type="match status" value="1"/>
</dbReference>
<keyword evidence="11 13" id="KW-0030">Aminoacyl-tRNA synthetase</keyword>
<dbReference type="PATRIC" id="fig|1604020.3.peg.1788"/>
<dbReference type="SUPFAM" id="SSF55681">
    <property type="entry name" value="Class II aaRS and biotin synthetases"/>
    <property type="match status" value="1"/>
</dbReference>
<dbReference type="Gene3D" id="3.30.930.10">
    <property type="entry name" value="Bira Bifunctional Protein, Domain 2"/>
    <property type="match status" value="1"/>
</dbReference>
<dbReference type="FunFam" id="3.30.930.10:FF:000002">
    <property type="entry name" value="Threonine--tRNA ligase"/>
    <property type="match status" value="1"/>
</dbReference>
<dbReference type="CDD" id="cd00860">
    <property type="entry name" value="ThrRS_anticodon"/>
    <property type="match status" value="1"/>
</dbReference>
<keyword evidence="10 13" id="KW-0648">Protein biosynthesis</keyword>
<evidence type="ECO:0000256" key="10">
    <source>
        <dbReference type="ARBA" id="ARBA00022917"/>
    </source>
</evidence>
<dbReference type="Gene3D" id="3.30.980.10">
    <property type="entry name" value="Threonyl-trna Synthetase, Chain A, domain 2"/>
    <property type="match status" value="1"/>
</dbReference>
<keyword evidence="9 13" id="KW-0694">RNA-binding</keyword>
<dbReference type="InterPro" id="IPR036621">
    <property type="entry name" value="Anticodon-bd_dom_sf"/>
</dbReference>
<dbReference type="GO" id="GO:0000049">
    <property type="term" value="F:tRNA binding"/>
    <property type="evidence" value="ECO:0007669"/>
    <property type="project" value="UniProtKB-KW"/>
</dbReference>
<evidence type="ECO:0000256" key="8">
    <source>
        <dbReference type="ARBA" id="ARBA00022840"/>
    </source>
</evidence>
<evidence type="ECO:0000256" key="1">
    <source>
        <dbReference type="ARBA" id="ARBA00008226"/>
    </source>
</evidence>
<feature type="domain" description="Aminoacyl-transfer RNA synthetases class-II family profile" evidence="14">
    <location>
        <begin position="222"/>
        <end position="496"/>
    </location>
</feature>
<dbReference type="Proteomes" id="UP000035067">
    <property type="component" value="Unassembled WGS sequence"/>
</dbReference>
<feature type="binding site" evidence="13">
    <location>
        <position position="473"/>
    </location>
    <ligand>
        <name>Zn(2+)</name>
        <dbReference type="ChEBI" id="CHEBI:29105"/>
        <note>catalytic</note>
    </ligand>
</feature>
<proteinExistence type="inferred from homology"/>
<comment type="caution">
    <text evidence="15">The sequence shown here is derived from an EMBL/GenBank/DDBJ whole genome shotgun (WGS) entry which is preliminary data.</text>
</comment>
<comment type="cofactor">
    <cofactor evidence="13">
        <name>Zn(2+)</name>
        <dbReference type="ChEBI" id="CHEBI:29105"/>
    </cofactor>
    <text evidence="13">Binds 1 zinc ion per subunit.</text>
</comment>
<dbReference type="GO" id="GO:0046872">
    <property type="term" value="F:metal ion binding"/>
    <property type="evidence" value="ECO:0007669"/>
    <property type="project" value="UniProtKB-KW"/>
</dbReference>
<dbReference type="InterPro" id="IPR047246">
    <property type="entry name" value="ThrRS_anticodon"/>
</dbReference>
<evidence type="ECO:0000256" key="7">
    <source>
        <dbReference type="ARBA" id="ARBA00022833"/>
    </source>
</evidence>
<comment type="caution">
    <text evidence="13">Lacks conserved residue(s) required for the propagation of feature annotation.</text>
</comment>
<dbReference type="GO" id="GO:0006435">
    <property type="term" value="P:threonyl-tRNA aminoacylation"/>
    <property type="evidence" value="ECO:0007669"/>
    <property type="project" value="UniProtKB-UniRule"/>
</dbReference>
<dbReference type="NCBIfam" id="TIGR00418">
    <property type="entry name" value="thrS"/>
    <property type="match status" value="1"/>
</dbReference>
<feature type="binding site" evidence="13">
    <location>
        <position position="293"/>
    </location>
    <ligand>
        <name>Zn(2+)</name>
        <dbReference type="ChEBI" id="CHEBI:29105"/>
        <note>catalytic</note>
    </ligand>
</feature>
<evidence type="ECO:0000259" key="14">
    <source>
        <dbReference type="PROSITE" id="PS50862"/>
    </source>
</evidence>
<keyword evidence="8 13" id="KW-0067">ATP-binding</keyword>
<dbReference type="GO" id="GO:0005524">
    <property type="term" value="F:ATP binding"/>
    <property type="evidence" value="ECO:0007669"/>
    <property type="project" value="UniProtKB-UniRule"/>
</dbReference>
<dbReference type="Pfam" id="PF03129">
    <property type="entry name" value="HGTP_anticodon"/>
    <property type="match status" value="1"/>
</dbReference>
<keyword evidence="5 13" id="KW-0479">Metal-binding</keyword>
<sequence>MSTPSAPLHLPRTSESDQLLRIRHSCSHVMAMAVQRLFQNVQVTIGPWTETGFYYDFDAPEPFTPQDLKKIRRGMQKILRQNLPFRREEVSRQEARRRIEAIGEPYKLEILAELREPITLYHLGDQWWDLCAGPHVTNTAEINPDAVNLETVAGAYWRGDETRAQLQRIYGTAFETPEQLAEHKRRQEEAQKRDHRRLGRQLGLFLFSDAVGPGLPLWTPRGTQLRSLLEDYLRQQQQQRGYQPVVTPHIARVDLFRTSGHWQNYKEDMFPLMAENDAGRAAEEGFVMKPMNCPFHIQIYKAELRSYRDLPYRLAEFGTVYRYEQSGELGGLTRVRGFTVDDSHLFVTPEQLDEEFLQVVDLILTVFKDLELRQFKARLSFRGPQTTKMIGRTEAWDQAEAAIRRAVNHLGMESVEGPGEAAFYGPKLDFLFCDALEREWQLGTVQVDYNLPERFDLEYVAQDGSRQRPVMLHRAPFGSLERLIGILIEEYGGDLPFWLAPEQIRILPVTTTVFTAAQQLATQLGRHGVRATVDCSGERLGKLIRNGETQKIPVLGILGEQEMEADSVSLRTRRQGDLGTMPQASLVNLARAAVAGRRATLMS</sequence>
<dbReference type="Gene3D" id="3.40.50.800">
    <property type="entry name" value="Anticodon-binding domain"/>
    <property type="match status" value="1"/>
</dbReference>
<dbReference type="InterPro" id="IPR006195">
    <property type="entry name" value="aa-tRNA-synth_II"/>
</dbReference>
<reference evidence="15 16" key="1">
    <citation type="submission" date="2015-01" db="EMBL/GenBank/DDBJ databases">
        <title>Lifestyle Evolution in Cyanobacterial Symbionts of Sponges.</title>
        <authorList>
            <person name="Burgsdorf I."/>
            <person name="Slaby B.M."/>
            <person name="Handley K.M."/>
            <person name="Haber M."/>
            <person name="Blom J."/>
            <person name="Marshall C.W."/>
            <person name="Gilbert J.A."/>
            <person name="Hentschel U."/>
            <person name="Steindler L."/>
        </authorList>
    </citation>
    <scope>NUCLEOTIDE SEQUENCE [LARGE SCALE GENOMIC DNA]</scope>
    <source>
        <strain evidence="15">SP3</strain>
    </source>
</reference>
<accession>A0A0G2IVP1</accession>
<dbReference type="FunFam" id="3.40.50.800:FF:000001">
    <property type="entry name" value="Threonine--tRNA ligase"/>
    <property type="match status" value="1"/>
</dbReference>
<dbReference type="SUPFAM" id="SSF52954">
    <property type="entry name" value="Class II aaRS ABD-related"/>
    <property type="match status" value="1"/>
</dbReference>
<dbReference type="FunFam" id="3.30.54.20:FF:000002">
    <property type="entry name" value="Threonine--tRNA ligase"/>
    <property type="match status" value="1"/>
</dbReference>
<dbReference type="SUPFAM" id="SSF55186">
    <property type="entry name" value="ThrRS/AlaRS common domain"/>
    <property type="match status" value="1"/>
</dbReference>
<keyword evidence="2 13" id="KW-0963">Cytoplasm</keyword>
<dbReference type="InterPro" id="IPR018163">
    <property type="entry name" value="Thr/Ala-tRNA-synth_IIc_edit"/>
</dbReference>
<dbReference type="EMBL" id="JXQG01000065">
    <property type="protein sequence ID" value="KKZ11040.1"/>
    <property type="molecule type" value="Genomic_DNA"/>
</dbReference>
<dbReference type="PANTHER" id="PTHR11451">
    <property type="entry name" value="THREONINE-TRNA LIGASE"/>
    <property type="match status" value="1"/>
</dbReference>
<evidence type="ECO:0000256" key="6">
    <source>
        <dbReference type="ARBA" id="ARBA00022741"/>
    </source>
</evidence>
<evidence type="ECO:0000256" key="12">
    <source>
        <dbReference type="ARBA" id="ARBA00049515"/>
    </source>
</evidence>
<dbReference type="EC" id="6.1.1.3" evidence="13"/>
<evidence type="ECO:0000256" key="9">
    <source>
        <dbReference type="ARBA" id="ARBA00022884"/>
    </source>
</evidence>
<dbReference type="CDD" id="cd00771">
    <property type="entry name" value="ThrRS_core"/>
    <property type="match status" value="1"/>
</dbReference>
<dbReference type="Pfam" id="PF07973">
    <property type="entry name" value="tRNA_SAD"/>
    <property type="match status" value="1"/>
</dbReference>
<comment type="catalytic activity">
    <reaction evidence="12 13">
        <text>tRNA(Thr) + L-threonine + ATP = L-threonyl-tRNA(Thr) + AMP + diphosphate + H(+)</text>
        <dbReference type="Rhea" id="RHEA:24624"/>
        <dbReference type="Rhea" id="RHEA-COMP:9670"/>
        <dbReference type="Rhea" id="RHEA-COMP:9704"/>
        <dbReference type="ChEBI" id="CHEBI:15378"/>
        <dbReference type="ChEBI" id="CHEBI:30616"/>
        <dbReference type="ChEBI" id="CHEBI:33019"/>
        <dbReference type="ChEBI" id="CHEBI:57926"/>
        <dbReference type="ChEBI" id="CHEBI:78442"/>
        <dbReference type="ChEBI" id="CHEBI:78534"/>
        <dbReference type="ChEBI" id="CHEBI:456215"/>
        <dbReference type="EC" id="6.1.1.3"/>
    </reaction>
</comment>
<dbReference type="Gene3D" id="3.30.54.20">
    <property type="match status" value="1"/>
</dbReference>
<dbReference type="InterPro" id="IPR012947">
    <property type="entry name" value="tRNA_SAD"/>
</dbReference>
<dbReference type="InterPro" id="IPR002320">
    <property type="entry name" value="Thr-tRNA-ligase_IIa"/>
</dbReference>
<feature type="binding site" evidence="13">
    <location>
        <position position="344"/>
    </location>
    <ligand>
        <name>Zn(2+)</name>
        <dbReference type="ChEBI" id="CHEBI:29105"/>
        <note>catalytic</note>
    </ligand>
</feature>
<keyword evidence="3 13" id="KW-0820">tRNA-binding</keyword>
<dbReference type="GO" id="GO:0004829">
    <property type="term" value="F:threonine-tRNA ligase activity"/>
    <property type="evidence" value="ECO:0007669"/>
    <property type="project" value="UniProtKB-UniRule"/>
</dbReference>
<evidence type="ECO:0000256" key="4">
    <source>
        <dbReference type="ARBA" id="ARBA00022598"/>
    </source>
</evidence>
<comment type="subunit">
    <text evidence="13">Homodimer.</text>
</comment>
<dbReference type="SMART" id="SM00863">
    <property type="entry name" value="tRNA_SAD"/>
    <property type="match status" value="1"/>
</dbReference>
<evidence type="ECO:0000313" key="15">
    <source>
        <dbReference type="EMBL" id="KKZ11040.1"/>
    </source>
</evidence>